<dbReference type="InterPro" id="IPR002685">
    <property type="entry name" value="Glyco_trans_15"/>
</dbReference>
<comment type="caution">
    <text evidence="4">The sequence shown here is derived from an EMBL/GenBank/DDBJ whole genome shotgun (WGS) entry which is preliminary data.</text>
</comment>
<comment type="similarity">
    <text evidence="1">Belongs to the glycosyltransferase 15 family.</text>
</comment>
<reference evidence="4" key="1">
    <citation type="submission" date="2021-02" db="EMBL/GenBank/DDBJ databases">
        <authorList>
            <person name="Nowell W R."/>
        </authorList>
    </citation>
    <scope>NUCLEOTIDE SEQUENCE</scope>
</reference>
<dbReference type="InterPro" id="IPR029044">
    <property type="entry name" value="Nucleotide-diphossugar_trans"/>
</dbReference>
<accession>A0A813PAA1</accession>
<feature type="transmembrane region" description="Helical" evidence="3">
    <location>
        <begin position="12"/>
        <end position="34"/>
    </location>
</feature>
<dbReference type="GO" id="GO:0016020">
    <property type="term" value="C:membrane"/>
    <property type="evidence" value="ECO:0007669"/>
    <property type="project" value="InterPro"/>
</dbReference>
<dbReference type="GO" id="GO:0006487">
    <property type="term" value="P:protein N-linked glycosylation"/>
    <property type="evidence" value="ECO:0007669"/>
    <property type="project" value="TreeGrafter"/>
</dbReference>
<protein>
    <submittedName>
        <fullName evidence="4">Uncharacterized protein</fullName>
    </submittedName>
</protein>
<keyword evidence="3" id="KW-1133">Transmembrane helix</keyword>
<dbReference type="PANTHER" id="PTHR31121">
    <property type="entry name" value="ALPHA-1,2 MANNOSYLTRANSFERASE KTR1"/>
    <property type="match status" value="1"/>
</dbReference>
<dbReference type="EMBL" id="CAJNOE010000022">
    <property type="protein sequence ID" value="CAF0749874.1"/>
    <property type="molecule type" value="Genomic_DNA"/>
</dbReference>
<organism evidence="4 5">
    <name type="scientific">Adineta steineri</name>
    <dbReference type="NCBI Taxonomy" id="433720"/>
    <lineage>
        <taxon>Eukaryota</taxon>
        <taxon>Metazoa</taxon>
        <taxon>Spiralia</taxon>
        <taxon>Gnathifera</taxon>
        <taxon>Rotifera</taxon>
        <taxon>Eurotatoria</taxon>
        <taxon>Bdelloidea</taxon>
        <taxon>Adinetida</taxon>
        <taxon>Adinetidae</taxon>
        <taxon>Adineta</taxon>
    </lineage>
</organism>
<evidence type="ECO:0000256" key="2">
    <source>
        <dbReference type="ARBA" id="ARBA00022679"/>
    </source>
</evidence>
<keyword evidence="3" id="KW-0472">Membrane</keyword>
<dbReference type="GO" id="GO:0005794">
    <property type="term" value="C:Golgi apparatus"/>
    <property type="evidence" value="ECO:0007669"/>
    <property type="project" value="TreeGrafter"/>
</dbReference>
<keyword evidence="3" id="KW-0812">Transmembrane</keyword>
<dbReference type="PANTHER" id="PTHR31121:SF6">
    <property type="entry name" value="ALPHA-1,2 MANNOSYLTRANSFERASE KTR1"/>
    <property type="match status" value="1"/>
</dbReference>
<evidence type="ECO:0000256" key="3">
    <source>
        <dbReference type="SAM" id="Phobius"/>
    </source>
</evidence>
<dbReference type="Proteomes" id="UP000663860">
    <property type="component" value="Unassembled WGS sequence"/>
</dbReference>
<sequence length="354" mass="42800">MALISSKQKTNIFRLVLIFIIIITIILFFAYYIVTYHKSSILSGYKKPLELPGYSNFSVNWNNNPRGVIVTLIRSTNRSIARVINMIHSVILFHSTNDNFQYPFLLFHDHNFTLALRQQILSCVRYNNKTIQISFVLLNFETNVQQSNKFSKSHPSGYRLMCRFWSYDVFYHPAIVYGNYDYIMRMDDDSYFIDKTNIDLFQYIDREKFDYVYRSWYREDNNALFVIEKTFLNRTLPRVTCIYNNFFIIRLQWFYRSERIQRYLHEFIRDDFILREYVGDGCIHAAMLEIDQRVRVKHLTQISYGHNYHIMLLNQKSYFFNYVKEFEQRILNSCHQLIVIYGRKAEVKQVTMKE</sequence>
<gene>
    <name evidence="4" type="ORF">IZO911_LOCUS4071</name>
</gene>
<evidence type="ECO:0000313" key="5">
    <source>
        <dbReference type="Proteomes" id="UP000663860"/>
    </source>
</evidence>
<dbReference type="GO" id="GO:0000032">
    <property type="term" value="P:cell wall mannoprotein biosynthetic process"/>
    <property type="evidence" value="ECO:0007669"/>
    <property type="project" value="TreeGrafter"/>
</dbReference>
<dbReference type="AlphaFoldDB" id="A0A813PAA1"/>
<keyword evidence="2" id="KW-0808">Transferase</keyword>
<dbReference type="GO" id="GO:0000026">
    <property type="term" value="F:alpha-1,2-mannosyltransferase activity"/>
    <property type="evidence" value="ECO:0007669"/>
    <property type="project" value="TreeGrafter"/>
</dbReference>
<evidence type="ECO:0000313" key="4">
    <source>
        <dbReference type="EMBL" id="CAF0749874.1"/>
    </source>
</evidence>
<dbReference type="SUPFAM" id="SSF53448">
    <property type="entry name" value="Nucleotide-diphospho-sugar transferases"/>
    <property type="match status" value="1"/>
</dbReference>
<evidence type="ECO:0000256" key="1">
    <source>
        <dbReference type="ARBA" id="ARBA00007677"/>
    </source>
</evidence>
<proteinExistence type="inferred from homology"/>
<name>A0A813PAA1_9BILA</name>
<dbReference type="Gene3D" id="3.90.550.10">
    <property type="entry name" value="Spore Coat Polysaccharide Biosynthesis Protein SpsA, Chain A"/>
    <property type="match status" value="1"/>
</dbReference>